<dbReference type="Proteomes" id="UP000323521">
    <property type="component" value="Chromosome"/>
</dbReference>
<evidence type="ECO:0000313" key="3">
    <source>
        <dbReference type="Proteomes" id="UP000323521"/>
    </source>
</evidence>
<keyword evidence="3" id="KW-1185">Reference proteome</keyword>
<name>A0A3G1KV63_FORW1</name>
<organism evidence="2 3">
    <name type="scientific">Formimonas warabiya</name>
    <dbReference type="NCBI Taxonomy" id="1761012"/>
    <lineage>
        <taxon>Bacteria</taxon>
        <taxon>Bacillati</taxon>
        <taxon>Bacillota</taxon>
        <taxon>Clostridia</taxon>
        <taxon>Eubacteriales</taxon>
        <taxon>Peptococcaceae</taxon>
        <taxon>Candidatus Formimonas</taxon>
    </lineage>
</organism>
<dbReference type="EMBL" id="CP017634">
    <property type="protein sequence ID" value="ATW26326.1"/>
    <property type="molecule type" value="Genomic_DNA"/>
</dbReference>
<accession>A0A3G1KV63</accession>
<feature type="signal peptide" evidence="1">
    <location>
        <begin position="1"/>
        <end position="23"/>
    </location>
</feature>
<dbReference type="OrthoDB" id="1809866at2"/>
<proteinExistence type="predicted"/>
<dbReference type="KEGG" id="fwa:DCMF_17545"/>
<protein>
    <submittedName>
        <fullName evidence="2">Uncharacterized protein</fullName>
    </submittedName>
</protein>
<dbReference type="AlphaFoldDB" id="A0A3G1KV63"/>
<keyword evidence="1" id="KW-0732">Signal</keyword>
<gene>
    <name evidence="2" type="ORF">DCMF_17545</name>
</gene>
<evidence type="ECO:0000313" key="2">
    <source>
        <dbReference type="EMBL" id="ATW26326.1"/>
    </source>
</evidence>
<sequence length="249" mass="27524">MKKLTFLISLVCLLMLFTGAVYAMDTPKSNDLVVIEKAEITDINQLLSRAKNGKSDLNVQPFIKKQNVFLESHGNSKKLESFTTAQVLKEIKKKDGSTEKTVAVTTFVEIKSSDFSIQGTGHYDDEDGDSTGSVLAYSTVYWNTVTDSLDNTGYLLTKVNGGWQIQDAQVSLSNRTVQYYCSGMTIDSGPSVKQKYTQTPTANAYAYNTGFTKYVVKWQGSASIGMTSTVKLTRGTANWNFSFTNDHIE</sequence>
<evidence type="ECO:0000256" key="1">
    <source>
        <dbReference type="SAM" id="SignalP"/>
    </source>
</evidence>
<feature type="chain" id="PRO_5018233010" evidence="1">
    <location>
        <begin position="24"/>
        <end position="249"/>
    </location>
</feature>
<dbReference type="RefSeq" id="WP_148135625.1">
    <property type="nucleotide sequence ID" value="NZ_CP017634.1"/>
</dbReference>
<reference evidence="2 3" key="1">
    <citation type="submission" date="2016-10" db="EMBL/GenBank/DDBJ databases">
        <title>Complete Genome Sequence of Peptococcaceae strain DCMF.</title>
        <authorList>
            <person name="Edwards R.J."/>
            <person name="Holland S.I."/>
            <person name="Deshpande N.P."/>
            <person name="Wong Y.K."/>
            <person name="Ertan H."/>
            <person name="Manefield M."/>
            <person name="Russell T.L."/>
            <person name="Lee M.J."/>
        </authorList>
    </citation>
    <scope>NUCLEOTIDE SEQUENCE [LARGE SCALE GENOMIC DNA]</scope>
    <source>
        <strain evidence="2 3">DCMF</strain>
    </source>
</reference>